<dbReference type="Gene3D" id="1.25.40.10">
    <property type="entry name" value="Tetratricopeptide repeat domain"/>
    <property type="match status" value="2"/>
</dbReference>
<organism evidence="4 5">
    <name type="scientific">Microseira wollei NIES-4236</name>
    <dbReference type="NCBI Taxonomy" id="2530354"/>
    <lineage>
        <taxon>Bacteria</taxon>
        <taxon>Bacillati</taxon>
        <taxon>Cyanobacteriota</taxon>
        <taxon>Cyanophyceae</taxon>
        <taxon>Oscillatoriophycideae</taxon>
        <taxon>Aerosakkonematales</taxon>
        <taxon>Aerosakkonemataceae</taxon>
        <taxon>Microseira</taxon>
    </lineage>
</organism>
<keyword evidence="5" id="KW-1185">Reference proteome</keyword>
<feature type="repeat" description="TPR" evidence="3">
    <location>
        <begin position="216"/>
        <end position="249"/>
    </location>
</feature>
<dbReference type="PANTHER" id="PTHR44943">
    <property type="entry name" value="CELLULOSE SYNTHASE OPERON PROTEIN C"/>
    <property type="match status" value="1"/>
</dbReference>
<dbReference type="Proteomes" id="UP001050975">
    <property type="component" value="Unassembled WGS sequence"/>
</dbReference>
<proteinExistence type="predicted"/>
<dbReference type="PROSITE" id="PS50005">
    <property type="entry name" value="TPR"/>
    <property type="match status" value="5"/>
</dbReference>
<name>A0AAV3XAW8_9CYAN</name>
<dbReference type="InterPro" id="IPR011990">
    <property type="entry name" value="TPR-like_helical_dom_sf"/>
</dbReference>
<gene>
    <name evidence="4" type="ORF">MiSe_32990</name>
</gene>
<dbReference type="Pfam" id="PF00515">
    <property type="entry name" value="TPR_1"/>
    <property type="match status" value="3"/>
</dbReference>
<keyword evidence="2 3" id="KW-0802">TPR repeat</keyword>
<dbReference type="EMBL" id="BLAY01000047">
    <property type="protein sequence ID" value="GET38541.1"/>
    <property type="molecule type" value="Genomic_DNA"/>
</dbReference>
<dbReference type="PROSITE" id="PS50293">
    <property type="entry name" value="TPR_REGION"/>
    <property type="match status" value="2"/>
</dbReference>
<comment type="caution">
    <text evidence="4">The sequence shown here is derived from an EMBL/GenBank/DDBJ whole genome shotgun (WGS) entry which is preliminary data.</text>
</comment>
<dbReference type="InterPro" id="IPR019734">
    <property type="entry name" value="TPR_rpt"/>
</dbReference>
<evidence type="ECO:0000256" key="2">
    <source>
        <dbReference type="ARBA" id="ARBA00022803"/>
    </source>
</evidence>
<keyword evidence="1" id="KW-0677">Repeat</keyword>
<dbReference type="Pfam" id="PF13181">
    <property type="entry name" value="TPR_8"/>
    <property type="match status" value="1"/>
</dbReference>
<dbReference type="RefSeq" id="WP_226582317.1">
    <property type="nucleotide sequence ID" value="NZ_BLAY01000047.1"/>
</dbReference>
<feature type="repeat" description="TPR" evidence="3">
    <location>
        <begin position="148"/>
        <end position="181"/>
    </location>
</feature>
<sequence>MIESVRRSLLKWFRPAVEAKKSPQHPELNRKSNNQPLTPREYEHFFRQILEGVEGGWGRVQVLRALAALSHRSQEADWVAWLRGYGEQLLASPVPNRQMARRMVQLGEIDCGELCSVAGDIGREMRQRLAETFPGAAEEETTSPIQQVETWFQQGIELFNAGNYSGAIAYYDRALGILPSAPEVWYNRGNAFFHLERYQDAIACYDKALEFKPDKSDAWNNRGNALFKLERMEEAIAAWDKTVEISPNYHQAWYNRGVVLGYMGCLLEAIESYDKVLAIKPEDHQAWFNRGLVLGNLGRYEEAIASWDKALEYKSDRYETWYNRGIALSNLGRNEEAEASLKQAEALKPT</sequence>
<reference evidence="4" key="1">
    <citation type="submission" date="2019-10" db="EMBL/GenBank/DDBJ databases">
        <title>Draft genome sequece of Microseira wollei NIES-4236.</title>
        <authorList>
            <person name="Yamaguchi H."/>
            <person name="Suzuki S."/>
            <person name="Kawachi M."/>
        </authorList>
    </citation>
    <scope>NUCLEOTIDE SEQUENCE</scope>
    <source>
        <strain evidence="4">NIES-4236</strain>
    </source>
</reference>
<feature type="repeat" description="TPR" evidence="3">
    <location>
        <begin position="250"/>
        <end position="283"/>
    </location>
</feature>
<dbReference type="Pfam" id="PF13432">
    <property type="entry name" value="TPR_16"/>
    <property type="match status" value="1"/>
</dbReference>
<protein>
    <submittedName>
        <fullName evidence="4">Tetratricopeptide repeat protein</fullName>
    </submittedName>
</protein>
<evidence type="ECO:0000313" key="4">
    <source>
        <dbReference type="EMBL" id="GET38541.1"/>
    </source>
</evidence>
<dbReference type="AlphaFoldDB" id="A0AAV3XAW8"/>
<evidence type="ECO:0000313" key="5">
    <source>
        <dbReference type="Proteomes" id="UP001050975"/>
    </source>
</evidence>
<accession>A0AAV3XAW8</accession>
<feature type="repeat" description="TPR" evidence="3">
    <location>
        <begin position="182"/>
        <end position="215"/>
    </location>
</feature>
<feature type="repeat" description="TPR" evidence="3">
    <location>
        <begin position="284"/>
        <end position="317"/>
    </location>
</feature>
<evidence type="ECO:0000256" key="3">
    <source>
        <dbReference type="PROSITE-ProRule" id="PRU00339"/>
    </source>
</evidence>
<dbReference type="SUPFAM" id="SSF48439">
    <property type="entry name" value="Protein prenylyltransferase"/>
    <property type="match status" value="1"/>
</dbReference>
<dbReference type="InterPro" id="IPR051685">
    <property type="entry name" value="Ycf3/AcsC/BcsC/TPR_MFPF"/>
</dbReference>
<dbReference type="SMART" id="SM00028">
    <property type="entry name" value="TPR"/>
    <property type="match status" value="6"/>
</dbReference>
<evidence type="ECO:0000256" key="1">
    <source>
        <dbReference type="ARBA" id="ARBA00022737"/>
    </source>
</evidence>
<dbReference type="PANTHER" id="PTHR44943:SF8">
    <property type="entry name" value="TPR REPEAT-CONTAINING PROTEIN MJ0263"/>
    <property type="match status" value="1"/>
</dbReference>